<evidence type="ECO:0000313" key="2">
    <source>
        <dbReference type="Proteomes" id="UP000247150"/>
    </source>
</evidence>
<dbReference type="RefSeq" id="WP_110065383.1">
    <property type="nucleotide sequence ID" value="NZ_QGTW01000007.1"/>
</dbReference>
<gene>
    <name evidence="1" type="ORF">DFO73_10754</name>
</gene>
<dbReference type="OrthoDB" id="1201990at2"/>
<proteinExistence type="predicted"/>
<dbReference type="PANTHER" id="PTHR37816:SF3">
    <property type="entry name" value="MODULATES DNA TOPOLOGY"/>
    <property type="match status" value="1"/>
</dbReference>
<sequence length="166" mass="19220">MRRILIIGAGGAGKSTLAGTLGQKLGIPVYHLDSLFWKPNWTPLPREQWKITVHKLLKKEEWILDGNFGSTLDMRIEAADTIIFLDYSSVRCLYGVVKRRIQYHGKTRPDMGKGCPEKLDWKFLKWVAGYKKYKSPEIISKLSKLENKQILHFHTPAETYEFLKEL</sequence>
<accession>A0A2V2ZUY1</accession>
<dbReference type="Proteomes" id="UP000247150">
    <property type="component" value="Unassembled WGS sequence"/>
</dbReference>
<evidence type="ECO:0000313" key="1">
    <source>
        <dbReference type="EMBL" id="PWW27744.1"/>
    </source>
</evidence>
<reference evidence="1 2" key="1">
    <citation type="submission" date="2018-05" db="EMBL/GenBank/DDBJ databases">
        <title>Freshwater and sediment microbial communities from various areas in North America, analyzing microbe dynamics in response to fracking.</title>
        <authorList>
            <person name="Lamendella R."/>
        </authorList>
    </citation>
    <scope>NUCLEOTIDE SEQUENCE [LARGE SCALE GENOMIC DNA]</scope>
    <source>
        <strain evidence="1 2">15_TX</strain>
    </source>
</reference>
<dbReference type="InterPro" id="IPR027417">
    <property type="entry name" value="P-loop_NTPase"/>
</dbReference>
<name>A0A2V2ZUY1_9BACI</name>
<dbReference type="SUPFAM" id="SSF52540">
    <property type="entry name" value="P-loop containing nucleoside triphosphate hydrolases"/>
    <property type="match status" value="1"/>
</dbReference>
<keyword evidence="1" id="KW-0808">Transferase</keyword>
<dbReference type="EMBL" id="QGTW01000007">
    <property type="protein sequence ID" value="PWW27744.1"/>
    <property type="molecule type" value="Genomic_DNA"/>
</dbReference>
<dbReference type="GO" id="GO:0016301">
    <property type="term" value="F:kinase activity"/>
    <property type="evidence" value="ECO:0007669"/>
    <property type="project" value="UniProtKB-KW"/>
</dbReference>
<dbReference type="AlphaFoldDB" id="A0A2V2ZUY1"/>
<dbReference type="NCBIfam" id="NF005994">
    <property type="entry name" value="PRK08118.1"/>
    <property type="match status" value="1"/>
</dbReference>
<organism evidence="1 2">
    <name type="scientific">Cytobacillus oceanisediminis</name>
    <dbReference type="NCBI Taxonomy" id="665099"/>
    <lineage>
        <taxon>Bacteria</taxon>
        <taxon>Bacillati</taxon>
        <taxon>Bacillota</taxon>
        <taxon>Bacilli</taxon>
        <taxon>Bacillales</taxon>
        <taxon>Bacillaceae</taxon>
        <taxon>Cytobacillus</taxon>
    </lineage>
</organism>
<protein>
    <submittedName>
        <fullName evidence="1">Adenylate kinase family enzyme</fullName>
    </submittedName>
</protein>
<dbReference type="Gene3D" id="3.40.50.300">
    <property type="entry name" value="P-loop containing nucleotide triphosphate hydrolases"/>
    <property type="match status" value="1"/>
</dbReference>
<dbReference type="InterPro" id="IPR052922">
    <property type="entry name" value="Cytidylate_Kinase-2"/>
</dbReference>
<comment type="caution">
    <text evidence="1">The sequence shown here is derived from an EMBL/GenBank/DDBJ whole genome shotgun (WGS) entry which is preliminary data.</text>
</comment>
<dbReference type="PANTHER" id="PTHR37816">
    <property type="entry name" value="YALI0E33011P"/>
    <property type="match status" value="1"/>
</dbReference>
<keyword evidence="1" id="KW-0418">Kinase</keyword>